<reference evidence="1 2" key="1">
    <citation type="submission" date="2016-10" db="EMBL/GenBank/DDBJ databases">
        <authorList>
            <person name="de Groot N.N."/>
        </authorList>
    </citation>
    <scope>NUCLEOTIDE SEQUENCE [LARGE SCALE GENOMIC DNA]</scope>
    <source>
        <strain evidence="1 2">ATCC 35958</strain>
    </source>
</reference>
<proteinExistence type="predicted"/>
<dbReference type="STRING" id="180197.SAMN02982919_01356"/>
<evidence type="ECO:0000313" key="1">
    <source>
        <dbReference type="EMBL" id="SEQ84391.1"/>
    </source>
</evidence>
<name>A0A1H9JBK3_9BURK</name>
<dbReference type="RefSeq" id="WP_091454684.1">
    <property type="nucleotide sequence ID" value="NZ_FOGD01000002.1"/>
</dbReference>
<organism evidence="1 2">
    <name type="scientific">Giesbergeria anulus</name>
    <dbReference type="NCBI Taxonomy" id="180197"/>
    <lineage>
        <taxon>Bacteria</taxon>
        <taxon>Pseudomonadati</taxon>
        <taxon>Pseudomonadota</taxon>
        <taxon>Betaproteobacteria</taxon>
        <taxon>Burkholderiales</taxon>
        <taxon>Comamonadaceae</taxon>
        <taxon>Giesbergeria</taxon>
    </lineage>
</organism>
<evidence type="ECO:0000313" key="2">
    <source>
        <dbReference type="Proteomes" id="UP000199766"/>
    </source>
</evidence>
<sequence length="393" mass="40214">MPTPVKHFHSAMTGAPILNGTAGSLIAVLDACLTTGFGLQTASGVTVASGIATANFASGHSFEPDTIALFAGATPAGLNGEKRILTTSTNTVTFAVAGVADGAATGTITAKMAPAGWAKEFSGTNLAAYRASSVESTRMYLRVDDTSTTNGRVVGYEAMTDINTGTGPFPAATQISGGGWWPKANAANATARAWTLVADSKGFLLHIHTVSTGQGVSGSLWKFGDFASLKPGDAYACSLQCGSTDLATNTLGGGGVGHFEYCNSQTPQVGTYLPRSFTTLGGSVAGLHAPIEYFAGGVSGAANQPTAPASPNGPDNSQILSKKLIIENGVCRRGMERGLYVIPQNCHNAFNWRDKIDGQGVLAGRKLLAIKCGTPAGISSTGVVFIDITGPWE</sequence>
<dbReference type="Proteomes" id="UP000199766">
    <property type="component" value="Unassembled WGS sequence"/>
</dbReference>
<dbReference type="OrthoDB" id="6696432at2"/>
<keyword evidence="2" id="KW-1185">Reference proteome</keyword>
<gene>
    <name evidence="1" type="ORF">SAMN02982919_01356</name>
</gene>
<dbReference type="AlphaFoldDB" id="A0A1H9JBK3"/>
<protein>
    <submittedName>
        <fullName evidence="1">Uncharacterized protein</fullName>
    </submittedName>
</protein>
<accession>A0A1H9JBK3</accession>
<dbReference type="EMBL" id="FOGD01000002">
    <property type="protein sequence ID" value="SEQ84391.1"/>
    <property type="molecule type" value="Genomic_DNA"/>
</dbReference>